<keyword evidence="2" id="KW-0472">Membrane</keyword>
<feature type="transmembrane region" description="Helical" evidence="2">
    <location>
        <begin position="52"/>
        <end position="70"/>
    </location>
</feature>
<feature type="region of interest" description="Disordered" evidence="1">
    <location>
        <begin position="73"/>
        <end position="124"/>
    </location>
</feature>
<dbReference type="EMBL" id="BOOJ01000029">
    <property type="protein sequence ID" value="GIH92832.1"/>
    <property type="molecule type" value="Genomic_DNA"/>
</dbReference>
<dbReference type="AlphaFoldDB" id="A0A8J3SH32"/>
<sequence length="124" mass="12876">MPAVAIVIGGAGVKLSRMVGRILFLTFGCIALFFGVGLSFSDEPKEAQQSLVITWVGVGLMIGGAACGAAERRNAPVQLPPQPPVPQHYPPQAPAQGQTHPQGYAAPAQGYPPAQGYTTPYPHA</sequence>
<evidence type="ECO:0000313" key="3">
    <source>
        <dbReference type="EMBL" id="GIH92832.1"/>
    </source>
</evidence>
<accession>A0A8J3SH32</accession>
<keyword evidence="4" id="KW-1185">Reference proteome</keyword>
<comment type="caution">
    <text evidence="3">The sequence shown here is derived from an EMBL/GenBank/DDBJ whole genome shotgun (WGS) entry which is preliminary data.</text>
</comment>
<evidence type="ECO:0000256" key="2">
    <source>
        <dbReference type="SAM" id="Phobius"/>
    </source>
</evidence>
<protein>
    <submittedName>
        <fullName evidence="3">Uncharacterized protein</fullName>
    </submittedName>
</protein>
<reference evidence="3 4" key="1">
    <citation type="submission" date="2021-01" db="EMBL/GenBank/DDBJ databases">
        <title>Whole genome shotgun sequence of Planobispora siamensis NBRC 107568.</title>
        <authorList>
            <person name="Komaki H."/>
            <person name="Tamura T."/>
        </authorList>
    </citation>
    <scope>NUCLEOTIDE SEQUENCE [LARGE SCALE GENOMIC DNA]</scope>
    <source>
        <strain evidence="3 4">NBRC 107568</strain>
    </source>
</reference>
<feature type="compositionally biased region" description="Low complexity" evidence="1">
    <location>
        <begin position="94"/>
        <end position="117"/>
    </location>
</feature>
<keyword evidence="2" id="KW-1133">Transmembrane helix</keyword>
<name>A0A8J3SH32_9ACTN</name>
<feature type="compositionally biased region" description="Pro residues" evidence="1">
    <location>
        <begin position="78"/>
        <end position="93"/>
    </location>
</feature>
<gene>
    <name evidence="3" type="ORF">Psi01_34620</name>
</gene>
<keyword evidence="2" id="KW-0812">Transmembrane</keyword>
<proteinExistence type="predicted"/>
<feature type="transmembrane region" description="Helical" evidence="2">
    <location>
        <begin position="22"/>
        <end position="40"/>
    </location>
</feature>
<dbReference type="Proteomes" id="UP000619788">
    <property type="component" value="Unassembled WGS sequence"/>
</dbReference>
<organism evidence="3 4">
    <name type="scientific">Planobispora siamensis</name>
    <dbReference type="NCBI Taxonomy" id="936338"/>
    <lineage>
        <taxon>Bacteria</taxon>
        <taxon>Bacillati</taxon>
        <taxon>Actinomycetota</taxon>
        <taxon>Actinomycetes</taxon>
        <taxon>Streptosporangiales</taxon>
        <taxon>Streptosporangiaceae</taxon>
        <taxon>Planobispora</taxon>
    </lineage>
</organism>
<evidence type="ECO:0000313" key="4">
    <source>
        <dbReference type="Proteomes" id="UP000619788"/>
    </source>
</evidence>
<evidence type="ECO:0000256" key="1">
    <source>
        <dbReference type="SAM" id="MobiDB-lite"/>
    </source>
</evidence>